<dbReference type="AlphaFoldDB" id="A0A395JHN1"/>
<keyword evidence="2" id="KW-1185">Reference proteome</keyword>
<reference evidence="1 2" key="1">
    <citation type="submission" date="2018-06" db="EMBL/GenBank/DDBJ databases">
        <title>Genomic Encyclopedia of Type Strains, Phase IV (KMG-IV): sequencing the most valuable type-strain genomes for metagenomic binning, comparative biology and taxonomic classification.</title>
        <authorList>
            <person name="Goeker M."/>
        </authorList>
    </citation>
    <scope>NUCLEOTIDE SEQUENCE [LARGE SCALE GENOMIC DNA]</scope>
    <source>
        <strain evidence="1 2">DSM 24032</strain>
    </source>
</reference>
<sequence>MKVNEIEGGGAEQEMRLLKEISNNVWELVLQREFVGFIEGNLQWIKQNYVIPDEAFNMLGKSS</sequence>
<gene>
    <name evidence="1" type="ORF">DFR28_10927</name>
</gene>
<comment type="caution">
    <text evidence="1">The sequence shown here is derived from an EMBL/GenBank/DDBJ whole genome shotgun (WGS) entry which is preliminary data.</text>
</comment>
<dbReference type="InParanoid" id="A0A395JHN1"/>
<dbReference type="Proteomes" id="UP000253083">
    <property type="component" value="Unassembled WGS sequence"/>
</dbReference>
<evidence type="ECO:0000313" key="1">
    <source>
        <dbReference type="EMBL" id="RBP47155.1"/>
    </source>
</evidence>
<organism evidence="1 2">
    <name type="scientific">Arenicella xantha</name>
    <dbReference type="NCBI Taxonomy" id="644221"/>
    <lineage>
        <taxon>Bacteria</taxon>
        <taxon>Pseudomonadati</taxon>
        <taxon>Pseudomonadota</taxon>
        <taxon>Gammaproteobacteria</taxon>
        <taxon>Arenicellales</taxon>
        <taxon>Arenicellaceae</taxon>
        <taxon>Arenicella</taxon>
    </lineage>
</organism>
<evidence type="ECO:0000313" key="2">
    <source>
        <dbReference type="Proteomes" id="UP000253083"/>
    </source>
</evidence>
<dbReference type="RefSeq" id="WP_147251064.1">
    <property type="nucleotide sequence ID" value="NZ_QNRT01000009.1"/>
</dbReference>
<proteinExistence type="predicted"/>
<protein>
    <submittedName>
        <fullName evidence="1">Uncharacterized protein</fullName>
    </submittedName>
</protein>
<name>A0A395JHN1_9GAMM</name>
<dbReference type="EMBL" id="QNRT01000009">
    <property type="protein sequence ID" value="RBP47155.1"/>
    <property type="molecule type" value="Genomic_DNA"/>
</dbReference>
<accession>A0A395JHN1</accession>
<dbReference type="OrthoDB" id="6400232at2"/>